<dbReference type="PANTHER" id="PTHR48021:SF47">
    <property type="entry name" value="GH17672P"/>
    <property type="match status" value="1"/>
</dbReference>
<reference evidence="10" key="1">
    <citation type="submission" date="2022-01" db="EMBL/GenBank/DDBJ databases">
        <authorList>
            <person name="King R."/>
        </authorList>
    </citation>
    <scope>NUCLEOTIDE SEQUENCE</scope>
</reference>
<feature type="transmembrane region" description="Helical" evidence="8">
    <location>
        <begin position="475"/>
        <end position="499"/>
    </location>
</feature>
<feature type="transmembrane region" description="Helical" evidence="8">
    <location>
        <begin position="174"/>
        <end position="192"/>
    </location>
</feature>
<gene>
    <name evidence="10" type="ORF">PSYICH_LOCUS12134</name>
</gene>
<dbReference type="AlphaFoldDB" id="A0A9P0D7B3"/>
<dbReference type="GO" id="GO:0022857">
    <property type="term" value="F:transmembrane transporter activity"/>
    <property type="evidence" value="ECO:0007669"/>
    <property type="project" value="InterPro"/>
</dbReference>
<evidence type="ECO:0000313" key="11">
    <source>
        <dbReference type="Proteomes" id="UP001153636"/>
    </source>
</evidence>
<keyword evidence="3" id="KW-1003">Cell membrane</keyword>
<feature type="domain" description="Major facilitator superfamily (MFS) profile" evidence="9">
    <location>
        <begin position="66"/>
        <end position="503"/>
    </location>
</feature>
<feature type="transmembrane region" description="Helical" evidence="8">
    <location>
        <begin position="64"/>
        <end position="86"/>
    </location>
</feature>
<evidence type="ECO:0000256" key="3">
    <source>
        <dbReference type="ARBA" id="ARBA00022475"/>
    </source>
</evidence>
<keyword evidence="6 8" id="KW-1133">Transmembrane helix</keyword>
<evidence type="ECO:0000256" key="4">
    <source>
        <dbReference type="ARBA" id="ARBA00022597"/>
    </source>
</evidence>
<dbReference type="Proteomes" id="UP001153636">
    <property type="component" value="Chromosome 6"/>
</dbReference>
<dbReference type="OrthoDB" id="6696619at2759"/>
<dbReference type="PANTHER" id="PTHR48021">
    <property type="match status" value="1"/>
</dbReference>
<keyword evidence="4" id="KW-0762">Sugar transport</keyword>
<organism evidence="10 11">
    <name type="scientific">Psylliodes chrysocephalus</name>
    <dbReference type="NCBI Taxonomy" id="3402493"/>
    <lineage>
        <taxon>Eukaryota</taxon>
        <taxon>Metazoa</taxon>
        <taxon>Ecdysozoa</taxon>
        <taxon>Arthropoda</taxon>
        <taxon>Hexapoda</taxon>
        <taxon>Insecta</taxon>
        <taxon>Pterygota</taxon>
        <taxon>Neoptera</taxon>
        <taxon>Endopterygota</taxon>
        <taxon>Coleoptera</taxon>
        <taxon>Polyphaga</taxon>
        <taxon>Cucujiformia</taxon>
        <taxon>Chrysomeloidea</taxon>
        <taxon>Chrysomelidae</taxon>
        <taxon>Galerucinae</taxon>
        <taxon>Alticini</taxon>
        <taxon>Psylliodes</taxon>
    </lineage>
</organism>
<feature type="transmembrane region" description="Helical" evidence="8">
    <location>
        <begin position="204"/>
        <end position="224"/>
    </location>
</feature>
<dbReference type="GO" id="GO:0005886">
    <property type="term" value="C:plasma membrane"/>
    <property type="evidence" value="ECO:0007669"/>
    <property type="project" value="UniProtKB-SubCell"/>
</dbReference>
<dbReference type="InterPro" id="IPR005828">
    <property type="entry name" value="MFS_sugar_transport-like"/>
</dbReference>
<accession>A0A9P0D7B3</accession>
<feature type="transmembrane region" description="Helical" evidence="8">
    <location>
        <begin position="230"/>
        <end position="254"/>
    </location>
</feature>
<feature type="transmembrane region" description="Helical" evidence="8">
    <location>
        <begin position="411"/>
        <end position="436"/>
    </location>
</feature>
<feature type="transmembrane region" description="Helical" evidence="8">
    <location>
        <begin position="113"/>
        <end position="131"/>
    </location>
</feature>
<evidence type="ECO:0000256" key="7">
    <source>
        <dbReference type="ARBA" id="ARBA00023136"/>
    </source>
</evidence>
<evidence type="ECO:0000256" key="1">
    <source>
        <dbReference type="ARBA" id="ARBA00004651"/>
    </source>
</evidence>
<keyword evidence="7 8" id="KW-0472">Membrane</keyword>
<feature type="transmembrane region" description="Helical" evidence="8">
    <location>
        <begin position="143"/>
        <end position="168"/>
    </location>
</feature>
<comment type="subcellular location">
    <subcellularLocation>
        <location evidence="1">Cell membrane</location>
        <topology evidence="1">Multi-pass membrane protein</topology>
    </subcellularLocation>
</comment>
<proteinExistence type="predicted"/>
<dbReference type="InterPro" id="IPR050549">
    <property type="entry name" value="MFS_Trehalose_Transporter"/>
</dbReference>
<feature type="transmembrane region" description="Helical" evidence="8">
    <location>
        <begin position="448"/>
        <end position="469"/>
    </location>
</feature>
<dbReference type="EMBL" id="OV651818">
    <property type="protein sequence ID" value="CAH1111744.1"/>
    <property type="molecule type" value="Genomic_DNA"/>
</dbReference>
<dbReference type="InterPro" id="IPR020846">
    <property type="entry name" value="MFS_dom"/>
</dbReference>
<dbReference type="SUPFAM" id="SSF103473">
    <property type="entry name" value="MFS general substrate transporter"/>
    <property type="match status" value="1"/>
</dbReference>
<name>A0A9P0D7B3_9CUCU</name>
<evidence type="ECO:0000256" key="2">
    <source>
        <dbReference type="ARBA" id="ARBA00022448"/>
    </source>
</evidence>
<dbReference type="InterPro" id="IPR036259">
    <property type="entry name" value="MFS_trans_sf"/>
</dbReference>
<feature type="transmembrane region" description="Helical" evidence="8">
    <location>
        <begin position="379"/>
        <end position="399"/>
    </location>
</feature>
<dbReference type="PROSITE" id="PS50850">
    <property type="entry name" value="MFS"/>
    <property type="match status" value="1"/>
</dbReference>
<dbReference type="Pfam" id="PF00083">
    <property type="entry name" value="Sugar_tr"/>
    <property type="match status" value="1"/>
</dbReference>
<keyword evidence="11" id="KW-1185">Reference proteome</keyword>
<dbReference type="Gene3D" id="1.20.1250.20">
    <property type="entry name" value="MFS general substrate transporter like domains"/>
    <property type="match status" value="1"/>
</dbReference>
<keyword evidence="5 8" id="KW-0812">Transmembrane</keyword>
<evidence type="ECO:0000256" key="6">
    <source>
        <dbReference type="ARBA" id="ARBA00022989"/>
    </source>
</evidence>
<evidence type="ECO:0000259" key="9">
    <source>
        <dbReference type="PROSITE" id="PS50850"/>
    </source>
</evidence>
<evidence type="ECO:0000313" key="10">
    <source>
        <dbReference type="EMBL" id="CAH1111744.1"/>
    </source>
</evidence>
<protein>
    <recommendedName>
        <fullName evidence="9">Major facilitator superfamily (MFS) profile domain-containing protein</fullName>
    </recommendedName>
</protein>
<feature type="transmembrane region" description="Helical" evidence="8">
    <location>
        <begin position="350"/>
        <end position="370"/>
    </location>
</feature>
<feature type="transmembrane region" description="Helical" evidence="8">
    <location>
        <begin position="311"/>
        <end position="335"/>
    </location>
</feature>
<dbReference type="FunFam" id="1.20.1250.20:FF:000218">
    <property type="entry name" value="facilitated trehalose transporter Tret1"/>
    <property type="match status" value="1"/>
</dbReference>
<keyword evidence="2" id="KW-0813">Transport</keyword>
<evidence type="ECO:0000256" key="5">
    <source>
        <dbReference type="ARBA" id="ARBA00022692"/>
    </source>
</evidence>
<evidence type="ECO:0000256" key="8">
    <source>
        <dbReference type="SAM" id="Phobius"/>
    </source>
</evidence>
<sequence length="517" mass="57722">MKYGNMEQVTFNHSCLSNHVKKMDEKTRFEKQDILQEVKYVPTEFKNNQKFKAESQNNKKDDTIFLYVSVIVAQMLVAVAGANLVWTSPALIKLYSNDTQINPLRRPIKTVEVSMVAGIPSLLGLAGSFMLPKLSDVIGRKKYLMLIGLGTLIAGVALAFSMEIIYIIISKSLLSFFLSGAWTIIPVFVAEICENHNRAKFGCFLGLFHEIGHCYAYVVGPLFSLKNFTLIITAPALVFLMIFVIVPESPIYLLSKGKEKKCKEALRKFRNNKSEEELEADFVQIKETLKGRAETNKGNVLDLFRKRENRFALLLALLPLLVQSFSGISILMTYLAPVFNAAGTSISGDIVAIIISIVKISSFTFTSFVVETFGRKRMLLISATGSGVPLLVLGLYFYLQYINSALLDSMQWLPLFALLSSTLMFSIGLGPVPFALISELFQTDLRAASSAVINTLFNIVMFSLTACFPLISEAFGIHCCIWLFSSCSFLGAILIYFFLPELKGKSFTEIQEMLKMY</sequence>